<protein>
    <recommendedName>
        <fullName evidence="2">CHCH domain-containing protein</fullName>
    </recommendedName>
</protein>
<dbReference type="Pfam" id="PF06747">
    <property type="entry name" value="CHCH"/>
    <property type="match status" value="1"/>
</dbReference>
<keyword evidence="4" id="KW-1185">Reference proteome</keyword>
<dbReference type="PANTHER" id="PTHR13639">
    <property type="entry name" value="CYTOCHROME C OXIDASE ASSEMBLY FACTOR 4 HOMOLOG, MITOCHONDRIAL"/>
    <property type="match status" value="1"/>
</dbReference>
<evidence type="ECO:0000313" key="4">
    <source>
        <dbReference type="Proteomes" id="UP001365542"/>
    </source>
</evidence>
<sequence>MLPYVDTEDDSNEWEMRIDKTGCSKEHEKLQSCFDNTRDWRVCQKELRDFKDCWSKRNTGGGSQTRKKIDQKGS</sequence>
<reference evidence="3 4" key="1">
    <citation type="submission" date="2019-10" db="EMBL/GenBank/DDBJ databases">
        <authorList>
            <person name="Palmer J.M."/>
        </authorList>
    </citation>
    <scope>NUCLEOTIDE SEQUENCE [LARGE SCALE GENOMIC DNA]</scope>
    <source>
        <strain evidence="3 4">TWF694</strain>
    </source>
</reference>
<keyword evidence="1" id="KW-1015">Disulfide bond</keyword>
<gene>
    <name evidence="3" type="ORF">TWF694_000009</name>
</gene>
<evidence type="ECO:0000259" key="2">
    <source>
        <dbReference type="Pfam" id="PF06747"/>
    </source>
</evidence>
<dbReference type="EMBL" id="JAVHJO010000001">
    <property type="protein sequence ID" value="KAK6543242.1"/>
    <property type="molecule type" value="Genomic_DNA"/>
</dbReference>
<dbReference type="Proteomes" id="UP001365542">
    <property type="component" value="Unassembled WGS sequence"/>
</dbReference>
<name>A0AAV9XMB5_9PEZI</name>
<organism evidence="3 4">
    <name type="scientific">Orbilia ellipsospora</name>
    <dbReference type="NCBI Taxonomy" id="2528407"/>
    <lineage>
        <taxon>Eukaryota</taxon>
        <taxon>Fungi</taxon>
        <taxon>Dikarya</taxon>
        <taxon>Ascomycota</taxon>
        <taxon>Pezizomycotina</taxon>
        <taxon>Orbiliomycetes</taxon>
        <taxon>Orbiliales</taxon>
        <taxon>Orbiliaceae</taxon>
        <taxon>Orbilia</taxon>
    </lineage>
</organism>
<dbReference type="GO" id="GO:0033617">
    <property type="term" value="P:mitochondrial respiratory chain complex IV assembly"/>
    <property type="evidence" value="ECO:0007669"/>
    <property type="project" value="InterPro"/>
</dbReference>
<dbReference type="GO" id="GO:0005758">
    <property type="term" value="C:mitochondrial intermembrane space"/>
    <property type="evidence" value="ECO:0007669"/>
    <property type="project" value="InterPro"/>
</dbReference>
<comment type="caution">
    <text evidence="3">The sequence shown here is derived from an EMBL/GenBank/DDBJ whole genome shotgun (WGS) entry which is preliminary data.</text>
</comment>
<dbReference type="PROSITE" id="PS51808">
    <property type="entry name" value="CHCH"/>
    <property type="match status" value="1"/>
</dbReference>
<proteinExistence type="predicted"/>
<dbReference type="AlphaFoldDB" id="A0AAV9XMB5"/>
<dbReference type="PANTHER" id="PTHR13639:SF2">
    <property type="entry name" value="CYTOCHROME C OXIDASE ASSEMBLY FACTOR 4 HOMOLOG, MITOCHONDRIAL"/>
    <property type="match status" value="1"/>
</dbReference>
<feature type="domain" description="CHCH" evidence="2">
    <location>
        <begin position="23"/>
        <end position="56"/>
    </location>
</feature>
<dbReference type="InterPro" id="IPR039870">
    <property type="entry name" value="Coa4-like"/>
</dbReference>
<evidence type="ECO:0000313" key="3">
    <source>
        <dbReference type="EMBL" id="KAK6543242.1"/>
    </source>
</evidence>
<dbReference type="InterPro" id="IPR010625">
    <property type="entry name" value="CHCH"/>
</dbReference>
<evidence type="ECO:0000256" key="1">
    <source>
        <dbReference type="ARBA" id="ARBA00023157"/>
    </source>
</evidence>
<accession>A0AAV9XMB5</accession>